<dbReference type="InterPro" id="IPR002227">
    <property type="entry name" value="Tyrosinase_Cu-bd"/>
</dbReference>
<feature type="compositionally biased region" description="Basic and acidic residues" evidence="4">
    <location>
        <begin position="273"/>
        <end position="285"/>
    </location>
</feature>
<sequence length="313" mass="36681">MAVIRKNQAHMSKREKQRFVRALLALKRKPSRFSAKWGRYDDYVFMHLKSMEKMTATYPGWAHHGPAFLPWHRFLLLSLEKDLQAVDPSVSIPYWDWTVNRHPRDPRGPWTDDFMGGSGDPKLNYRVTTGPFAYPNWKLVLFDHDEPRLPYLRRQLGTGQGSRVALPTRAEVERCLREKPYYRAPWRAALNLHKPNKKPTRPSFCNRLEGWYGQGHIHNIVHRWVGGAARGSMVWMSSPNDPVFWLHHANIDRLWSKWQSLHPKAGYRPTGQGRERGPRGHNLHDAMEPWKSMGLKVTPAMMMDVDKLGYRYR</sequence>
<evidence type="ECO:0000256" key="3">
    <source>
        <dbReference type="ARBA" id="ARBA00023008"/>
    </source>
</evidence>
<evidence type="ECO:0000259" key="6">
    <source>
        <dbReference type="PROSITE" id="PS00498"/>
    </source>
</evidence>
<dbReference type="EMBL" id="JBHTBW010000032">
    <property type="protein sequence ID" value="MFC7441701.1"/>
    <property type="molecule type" value="Genomic_DNA"/>
</dbReference>
<comment type="caution">
    <text evidence="7">The sequence shown here is derived from an EMBL/GenBank/DDBJ whole genome shotgun (WGS) entry which is preliminary data.</text>
</comment>
<comment type="similarity">
    <text evidence="1">Belongs to the tyrosinase family.</text>
</comment>
<gene>
    <name evidence="7" type="ORF">ACFQNG_11315</name>
</gene>
<dbReference type="Gene3D" id="1.10.1280.10">
    <property type="entry name" value="Di-copper center containing domain from catechol oxidase"/>
    <property type="match status" value="1"/>
</dbReference>
<dbReference type="PROSITE" id="PS00498">
    <property type="entry name" value="TYROSINASE_2"/>
    <property type="match status" value="1"/>
</dbReference>
<accession>A0ABW2RL31</accession>
<evidence type="ECO:0000256" key="2">
    <source>
        <dbReference type="ARBA" id="ARBA00022723"/>
    </source>
</evidence>
<feature type="domain" description="Tyrosinase copper-binding" evidence="5">
    <location>
        <begin position="63"/>
        <end position="80"/>
    </location>
</feature>
<name>A0ABW2RL31_9BACL</name>
<keyword evidence="2" id="KW-0479">Metal-binding</keyword>
<dbReference type="PANTHER" id="PTHR11474">
    <property type="entry name" value="TYROSINASE FAMILY MEMBER"/>
    <property type="match status" value="1"/>
</dbReference>
<proteinExistence type="inferred from homology"/>
<protein>
    <submittedName>
        <fullName evidence="7">Tyrosinase family protein</fullName>
    </submittedName>
</protein>
<dbReference type="PANTHER" id="PTHR11474:SF126">
    <property type="entry name" value="TYROSINASE-LIKE PROTEIN TYR-1-RELATED"/>
    <property type="match status" value="1"/>
</dbReference>
<feature type="domain" description="Tyrosinase copper-binding" evidence="6">
    <location>
        <begin position="241"/>
        <end position="252"/>
    </location>
</feature>
<keyword evidence="8" id="KW-1185">Reference proteome</keyword>
<dbReference type="RefSeq" id="WP_379865071.1">
    <property type="nucleotide sequence ID" value="NZ_JBHTBW010000032.1"/>
</dbReference>
<dbReference type="Proteomes" id="UP001596500">
    <property type="component" value="Unassembled WGS sequence"/>
</dbReference>
<reference evidence="8" key="1">
    <citation type="journal article" date="2019" name="Int. J. Syst. Evol. Microbiol.">
        <title>The Global Catalogue of Microorganisms (GCM) 10K type strain sequencing project: providing services to taxonomists for standard genome sequencing and annotation.</title>
        <authorList>
            <consortium name="The Broad Institute Genomics Platform"/>
            <consortium name="The Broad Institute Genome Sequencing Center for Infectious Disease"/>
            <person name="Wu L."/>
            <person name="Ma J."/>
        </authorList>
    </citation>
    <scope>NUCLEOTIDE SEQUENCE [LARGE SCALE GENOMIC DNA]</scope>
    <source>
        <strain evidence="8">CGMCC 1.12942</strain>
    </source>
</reference>
<evidence type="ECO:0000256" key="1">
    <source>
        <dbReference type="ARBA" id="ARBA00009928"/>
    </source>
</evidence>
<keyword evidence="3" id="KW-0186">Copper</keyword>
<dbReference type="PRINTS" id="PR00092">
    <property type="entry name" value="TYROSINASE"/>
</dbReference>
<evidence type="ECO:0000259" key="5">
    <source>
        <dbReference type="PROSITE" id="PS00497"/>
    </source>
</evidence>
<evidence type="ECO:0000313" key="8">
    <source>
        <dbReference type="Proteomes" id="UP001596500"/>
    </source>
</evidence>
<feature type="region of interest" description="Disordered" evidence="4">
    <location>
        <begin position="265"/>
        <end position="285"/>
    </location>
</feature>
<evidence type="ECO:0000256" key="4">
    <source>
        <dbReference type="SAM" id="MobiDB-lite"/>
    </source>
</evidence>
<dbReference type="PROSITE" id="PS00497">
    <property type="entry name" value="TYROSINASE_1"/>
    <property type="match status" value="1"/>
</dbReference>
<dbReference type="InterPro" id="IPR008922">
    <property type="entry name" value="Di-copper_centre_dom_sf"/>
</dbReference>
<dbReference type="Pfam" id="PF00264">
    <property type="entry name" value="Tyrosinase"/>
    <property type="match status" value="1"/>
</dbReference>
<evidence type="ECO:0000313" key="7">
    <source>
        <dbReference type="EMBL" id="MFC7441701.1"/>
    </source>
</evidence>
<dbReference type="InterPro" id="IPR050316">
    <property type="entry name" value="Tyrosinase/Hemocyanin"/>
</dbReference>
<organism evidence="7 8">
    <name type="scientific">Laceyella putida</name>
    <dbReference type="NCBI Taxonomy" id="110101"/>
    <lineage>
        <taxon>Bacteria</taxon>
        <taxon>Bacillati</taxon>
        <taxon>Bacillota</taxon>
        <taxon>Bacilli</taxon>
        <taxon>Bacillales</taxon>
        <taxon>Thermoactinomycetaceae</taxon>
        <taxon>Laceyella</taxon>
    </lineage>
</organism>
<dbReference type="SUPFAM" id="SSF48056">
    <property type="entry name" value="Di-copper centre-containing domain"/>
    <property type="match status" value="1"/>
</dbReference>